<name>A0AAN9LJH8_CANGL</name>
<dbReference type="AlphaFoldDB" id="A0AAN9LJH8"/>
<dbReference type="EMBL" id="JAYMYQ010000004">
    <property type="protein sequence ID" value="KAK7337066.1"/>
    <property type="molecule type" value="Genomic_DNA"/>
</dbReference>
<accession>A0AAN9LJH8</accession>
<evidence type="ECO:0000313" key="1">
    <source>
        <dbReference type="EMBL" id="KAK7337066.1"/>
    </source>
</evidence>
<evidence type="ECO:0000313" key="2">
    <source>
        <dbReference type="Proteomes" id="UP001367508"/>
    </source>
</evidence>
<reference evidence="1 2" key="1">
    <citation type="submission" date="2024-01" db="EMBL/GenBank/DDBJ databases">
        <title>The genomes of 5 underutilized Papilionoideae crops provide insights into root nodulation and disease resistanc.</title>
        <authorList>
            <person name="Jiang F."/>
        </authorList>
    </citation>
    <scope>NUCLEOTIDE SEQUENCE [LARGE SCALE GENOMIC DNA]</scope>
    <source>
        <strain evidence="1">LVBAO_FW01</strain>
        <tissue evidence="1">Leaves</tissue>
    </source>
</reference>
<sequence length="100" mass="11452">MRKTTVADVTIRVLYHFLYLYSTKLHIAPPSHVRALIIITFSRRKLMFRACNRICTVTISSPKYLVTVFHVASYYLLEILARDLCESAAVCETSNATLHC</sequence>
<protein>
    <submittedName>
        <fullName evidence="1">Uncharacterized protein</fullName>
    </submittedName>
</protein>
<keyword evidence="2" id="KW-1185">Reference proteome</keyword>
<proteinExistence type="predicted"/>
<gene>
    <name evidence="1" type="ORF">VNO77_17625</name>
</gene>
<organism evidence="1 2">
    <name type="scientific">Canavalia gladiata</name>
    <name type="common">Sword bean</name>
    <name type="synonym">Dolichos gladiatus</name>
    <dbReference type="NCBI Taxonomy" id="3824"/>
    <lineage>
        <taxon>Eukaryota</taxon>
        <taxon>Viridiplantae</taxon>
        <taxon>Streptophyta</taxon>
        <taxon>Embryophyta</taxon>
        <taxon>Tracheophyta</taxon>
        <taxon>Spermatophyta</taxon>
        <taxon>Magnoliopsida</taxon>
        <taxon>eudicotyledons</taxon>
        <taxon>Gunneridae</taxon>
        <taxon>Pentapetalae</taxon>
        <taxon>rosids</taxon>
        <taxon>fabids</taxon>
        <taxon>Fabales</taxon>
        <taxon>Fabaceae</taxon>
        <taxon>Papilionoideae</taxon>
        <taxon>50 kb inversion clade</taxon>
        <taxon>NPAAA clade</taxon>
        <taxon>indigoferoid/millettioid clade</taxon>
        <taxon>Phaseoleae</taxon>
        <taxon>Canavalia</taxon>
    </lineage>
</organism>
<dbReference type="Proteomes" id="UP001367508">
    <property type="component" value="Unassembled WGS sequence"/>
</dbReference>
<comment type="caution">
    <text evidence="1">The sequence shown here is derived from an EMBL/GenBank/DDBJ whole genome shotgun (WGS) entry which is preliminary data.</text>
</comment>